<dbReference type="Proteomes" id="UP000286482">
    <property type="component" value="Unassembled WGS sequence"/>
</dbReference>
<dbReference type="Pfam" id="PF00126">
    <property type="entry name" value="HTH_1"/>
    <property type="match status" value="1"/>
</dbReference>
<evidence type="ECO:0000256" key="3">
    <source>
        <dbReference type="ARBA" id="ARBA00023125"/>
    </source>
</evidence>
<evidence type="ECO:0000256" key="1">
    <source>
        <dbReference type="ARBA" id="ARBA00009437"/>
    </source>
</evidence>
<dbReference type="GO" id="GO:0003700">
    <property type="term" value="F:DNA-binding transcription factor activity"/>
    <property type="evidence" value="ECO:0007669"/>
    <property type="project" value="InterPro"/>
</dbReference>
<evidence type="ECO:0000259" key="5">
    <source>
        <dbReference type="PROSITE" id="PS50931"/>
    </source>
</evidence>
<evidence type="ECO:0000256" key="2">
    <source>
        <dbReference type="ARBA" id="ARBA00023015"/>
    </source>
</evidence>
<feature type="domain" description="HTH lysR-type" evidence="5">
    <location>
        <begin position="6"/>
        <end position="59"/>
    </location>
</feature>
<dbReference type="PANTHER" id="PTHR30126:SF91">
    <property type="entry name" value="LYSR FAMILY TRANSCRIPTIONAL REGULATOR"/>
    <property type="match status" value="1"/>
</dbReference>
<keyword evidence="7" id="KW-1185">Reference proteome</keyword>
<dbReference type="SUPFAM" id="SSF46785">
    <property type="entry name" value="Winged helix' DNA-binding domain"/>
    <property type="match status" value="1"/>
</dbReference>
<gene>
    <name evidence="6" type="ORF">DBZ36_04750</name>
</gene>
<keyword evidence="2" id="KW-0805">Transcription regulation</keyword>
<reference evidence="6 7" key="1">
    <citation type="submission" date="2018-09" db="EMBL/GenBank/DDBJ databases">
        <authorList>
            <person name="Wang Z."/>
        </authorList>
    </citation>
    <scope>NUCLEOTIDE SEQUENCE [LARGE SCALE GENOMIC DNA]</scope>
    <source>
        <strain evidence="6 7">ALS 81</strain>
    </source>
</reference>
<dbReference type="AlphaFoldDB" id="A0A420EGI2"/>
<dbReference type="Pfam" id="PF03466">
    <property type="entry name" value="LysR_substrate"/>
    <property type="match status" value="1"/>
</dbReference>
<dbReference type="InterPro" id="IPR036388">
    <property type="entry name" value="WH-like_DNA-bd_sf"/>
</dbReference>
<protein>
    <submittedName>
        <fullName evidence="6">LysR family transcriptional regulator</fullName>
    </submittedName>
</protein>
<proteinExistence type="inferred from homology"/>
<evidence type="ECO:0000313" key="7">
    <source>
        <dbReference type="Proteomes" id="UP000286482"/>
    </source>
</evidence>
<accession>A0A420EGI2</accession>
<dbReference type="CDD" id="cd05466">
    <property type="entry name" value="PBP2_LTTR_substrate"/>
    <property type="match status" value="1"/>
</dbReference>
<dbReference type="InterPro" id="IPR036390">
    <property type="entry name" value="WH_DNA-bd_sf"/>
</dbReference>
<dbReference type="PANTHER" id="PTHR30126">
    <property type="entry name" value="HTH-TYPE TRANSCRIPTIONAL REGULATOR"/>
    <property type="match status" value="1"/>
</dbReference>
<dbReference type="GO" id="GO:0000976">
    <property type="term" value="F:transcription cis-regulatory region binding"/>
    <property type="evidence" value="ECO:0007669"/>
    <property type="project" value="TreeGrafter"/>
</dbReference>
<dbReference type="InterPro" id="IPR005119">
    <property type="entry name" value="LysR_subst-bd"/>
</dbReference>
<keyword evidence="3" id="KW-0238">DNA-binding</keyword>
<comment type="caution">
    <text evidence="6">The sequence shown here is derived from an EMBL/GenBank/DDBJ whole genome shotgun (WGS) entry which is preliminary data.</text>
</comment>
<keyword evidence="4" id="KW-0804">Transcription</keyword>
<dbReference type="Gene3D" id="3.40.190.290">
    <property type="match status" value="1"/>
</dbReference>
<dbReference type="Gene3D" id="1.10.10.10">
    <property type="entry name" value="Winged helix-like DNA-binding domain superfamily/Winged helix DNA-binding domain"/>
    <property type="match status" value="1"/>
</dbReference>
<comment type="similarity">
    <text evidence="1">Belongs to the LysR transcriptional regulatory family.</text>
</comment>
<dbReference type="InterPro" id="IPR000847">
    <property type="entry name" value="LysR_HTH_N"/>
</dbReference>
<dbReference type="EMBL" id="RAQO01000004">
    <property type="protein sequence ID" value="RKF19770.1"/>
    <property type="molecule type" value="Genomic_DNA"/>
</dbReference>
<evidence type="ECO:0000313" key="6">
    <source>
        <dbReference type="EMBL" id="RKF19770.1"/>
    </source>
</evidence>
<evidence type="ECO:0000256" key="4">
    <source>
        <dbReference type="ARBA" id="ARBA00023163"/>
    </source>
</evidence>
<name>A0A420EGI2_9ALTE</name>
<dbReference type="PROSITE" id="PS50931">
    <property type="entry name" value="HTH_LYSR"/>
    <property type="match status" value="1"/>
</dbReference>
<dbReference type="OrthoDB" id="9786526at2"/>
<organism evidence="6 7">
    <name type="scientific">Alginatibacterium sediminis</name>
    <dbReference type="NCBI Taxonomy" id="2164068"/>
    <lineage>
        <taxon>Bacteria</taxon>
        <taxon>Pseudomonadati</taxon>
        <taxon>Pseudomonadota</taxon>
        <taxon>Gammaproteobacteria</taxon>
        <taxon>Alteromonadales</taxon>
        <taxon>Alteromonadaceae</taxon>
        <taxon>Alginatibacterium</taxon>
    </lineage>
</organism>
<dbReference type="RefSeq" id="WP_120353775.1">
    <property type="nucleotide sequence ID" value="NZ_RAQO01000004.1"/>
</dbReference>
<sequence>MYSIVQLQAFVATCQHGSFKQAAISLNKRASTVAELVSTLEDESDIKLFERHTRKLILTEAGRTLEQVASATLREAAHFSSMVNSINQQQPTKFSVAIDSMLTHPQISRCYRAVLEAFPNIELEVMTGDTLQVIEWISIKRVELGLISAALRQFDGMTQFTAFNFELVEVAAPTWFNHGAVVSHAQMRNLLQLNYSHLNQVDLDKRYQISHRVCPVNNTQEILNMVSEGIGWASVPRAMAQDWIDKGRIVEFSIEGGTGVNWFAEIAHLSETEPSIAADIFVQEIMTLNV</sequence>
<dbReference type="SUPFAM" id="SSF53850">
    <property type="entry name" value="Periplasmic binding protein-like II"/>
    <property type="match status" value="1"/>
</dbReference>